<dbReference type="PROSITE" id="PS50404">
    <property type="entry name" value="GST_NTER"/>
    <property type="match status" value="1"/>
</dbReference>
<dbReference type="SUPFAM" id="SSF47616">
    <property type="entry name" value="GST C-terminal domain-like"/>
    <property type="match status" value="1"/>
</dbReference>
<protein>
    <submittedName>
        <fullName evidence="2">Glutathione S-transferase family protein</fullName>
    </submittedName>
</protein>
<organism evidence="2 3">
    <name type="scientific">Variovorax humicola</name>
    <dbReference type="NCBI Taxonomy" id="1769758"/>
    <lineage>
        <taxon>Bacteria</taxon>
        <taxon>Pseudomonadati</taxon>
        <taxon>Pseudomonadota</taxon>
        <taxon>Betaproteobacteria</taxon>
        <taxon>Burkholderiales</taxon>
        <taxon>Comamonadaceae</taxon>
        <taxon>Variovorax</taxon>
    </lineage>
</organism>
<dbReference type="Pfam" id="PF13410">
    <property type="entry name" value="GST_C_2"/>
    <property type="match status" value="1"/>
</dbReference>
<reference evidence="2 3" key="1">
    <citation type="submission" date="2024-03" db="EMBL/GenBank/DDBJ databases">
        <title>Novel species of the genus Variovorax.</title>
        <authorList>
            <person name="Liu Q."/>
            <person name="Xin Y.-H."/>
        </authorList>
    </citation>
    <scope>NUCLEOTIDE SEQUENCE [LARGE SCALE GENOMIC DNA]</scope>
    <source>
        <strain evidence="2 3">KACC 18501</strain>
    </source>
</reference>
<name>A0ABU8WAX8_9BURK</name>
<feature type="domain" description="GST N-terminal" evidence="1">
    <location>
        <begin position="2"/>
        <end position="81"/>
    </location>
</feature>
<dbReference type="CDD" id="cd00570">
    <property type="entry name" value="GST_N_family"/>
    <property type="match status" value="1"/>
</dbReference>
<dbReference type="EMBL" id="JBBKZV010000050">
    <property type="protein sequence ID" value="MEJ8827078.1"/>
    <property type="molecule type" value="Genomic_DNA"/>
</dbReference>
<dbReference type="RefSeq" id="WP_340368108.1">
    <property type="nucleotide sequence ID" value="NZ_JBBKZV010000050.1"/>
</dbReference>
<dbReference type="Gene3D" id="3.40.30.110">
    <property type="match status" value="2"/>
</dbReference>
<evidence type="ECO:0000259" key="1">
    <source>
        <dbReference type="PROSITE" id="PS50404"/>
    </source>
</evidence>
<dbReference type="InterPro" id="IPR036249">
    <property type="entry name" value="Thioredoxin-like_sf"/>
</dbReference>
<proteinExistence type="predicted"/>
<dbReference type="Proteomes" id="UP001363010">
    <property type="component" value="Unassembled WGS sequence"/>
</dbReference>
<comment type="caution">
    <text evidence="2">The sequence shown here is derived from an EMBL/GenBank/DDBJ whole genome shotgun (WGS) entry which is preliminary data.</text>
</comment>
<keyword evidence="3" id="KW-1185">Reference proteome</keyword>
<dbReference type="Pfam" id="PF13417">
    <property type="entry name" value="GST_N_3"/>
    <property type="match status" value="1"/>
</dbReference>
<gene>
    <name evidence="2" type="ORF">WKW80_34660</name>
</gene>
<dbReference type="InterPro" id="IPR004045">
    <property type="entry name" value="Glutathione_S-Trfase_N"/>
</dbReference>
<dbReference type="SUPFAM" id="SSF52833">
    <property type="entry name" value="Thioredoxin-like"/>
    <property type="match status" value="1"/>
</dbReference>
<sequence length="309" mass="33400">MPEIILHHYPLSPFSEKVRVTLGLKGLAWRSVDIAPLPPRPLLEPLTGGYRRVPVLQIGADIYCDTNIILPALERLYPAPSLYPAGSEGVARGLAFAWERAMWVPTIGILSHFIGDQLPPEFIKDRKEGYLGFDMSKTAMAPELHLHRQRVAAQYAWLKVALADGRKFIFGDAPSALDLACYQTIFLLRKNCPAEVDAMAGHDGPLVPWFDRIGTIGHGKPEPMSAEGAMAAARDATPAAVTHIQPDGDPGGLRAGASVTVTPDDNARVPVSGMLVAASDSEIVIRRSDPQAGDLHVHFPRLGFDVVAA</sequence>
<accession>A0ABU8WAX8</accession>
<dbReference type="InterPro" id="IPR036282">
    <property type="entry name" value="Glutathione-S-Trfase_C_sf"/>
</dbReference>
<evidence type="ECO:0000313" key="2">
    <source>
        <dbReference type="EMBL" id="MEJ8827078.1"/>
    </source>
</evidence>
<dbReference type="Gene3D" id="1.20.1050.10">
    <property type="match status" value="1"/>
</dbReference>
<evidence type="ECO:0000313" key="3">
    <source>
        <dbReference type="Proteomes" id="UP001363010"/>
    </source>
</evidence>